<reference evidence="2 5" key="2">
    <citation type="submission" date="2019-10" db="EMBL/GenBank/DDBJ databases">
        <title>Prolixibacter strains distinguished by the presence of nitrate reductase genes were adept at nitrate-dependent anaerobic corrosion of metallic iron and carbon steel.</title>
        <authorList>
            <person name="Iino T."/>
            <person name="Shono N."/>
            <person name="Ito K."/>
            <person name="Nakamura R."/>
            <person name="Sueoka K."/>
            <person name="Harayama S."/>
            <person name="Ohkuma M."/>
        </authorList>
    </citation>
    <scope>NUCLEOTIDE SEQUENCE [LARGE SCALE GENOMIC DNA]</scope>
    <source>
        <strain evidence="2 5">MIC1-1</strain>
    </source>
</reference>
<evidence type="ECO:0000313" key="2">
    <source>
        <dbReference type="EMBL" id="GET22953.1"/>
    </source>
</evidence>
<dbReference type="NCBIfam" id="TIGR00738">
    <property type="entry name" value="rrf2_super"/>
    <property type="match status" value="1"/>
</dbReference>
<dbReference type="AlphaFoldDB" id="A0A2P8CBE6"/>
<dbReference type="OrthoDB" id="9808360at2"/>
<evidence type="ECO:0000313" key="3">
    <source>
        <dbReference type="EMBL" id="PSK82298.1"/>
    </source>
</evidence>
<proteinExistence type="predicted"/>
<dbReference type="InterPro" id="IPR036390">
    <property type="entry name" value="WH_DNA-bd_sf"/>
</dbReference>
<comment type="caution">
    <text evidence="3">The sequence shown here is derived from an EMBL/GenBank/DDBJ whole genome shotgun (WGS) entry which is preliminary data.</text>
</comment>
<name>A0A2P8CBE6_9BACT</name>
<dbReference type="InterPro" id="IPR036388">
    <property type="entry name" value="WH-like_DNA-bd_sf"/>
</dbReference>
<dbReference type="RefSeq" id="WP_106542522.1">
    <property type="nucleotide sequence ID" value="NZ_BLAU01000001.1"/>
</dbReference>
<dbReference type="GO" id="GO:0005829">
    <property type="term" value="C:cytosol"/>
    <property type="evidence" value="ECO:0007669"/>
    <property type="project" value="TreeGrafter"/>
</dbReference>
<keyword evidence="5" id="KW-1185">Reference proteome</keyword>
<dbReference type="PANTHER" id="PTHR33221">
    <property type="entry name" value="WINGED HELIX-TURN-HELIX TRANSCRIPTIONAL REGULATOR, RRF2 FAMILY"/>
    <property type="match status" value="1"/>
</dbReference>
<dbReference type="PROSITE" id="PS51197">
    <property type="entry name" value="HTH_RRF2_2"/>
    <property type="match status" value="1"/>
</dbReference>
<evidence type="ECO:0000313" key="5">
    <source>
        <dbReference type="Proteomes" id="UP000396862"/>
    </source>
</evidence>
<dbReference type="SUPFAM" id="SSF46785">
    <property type="entry name" value="Winged helix' DNA-binding domain"/>
    <property type="match status" value="1"/>
</dbReference>
<dbReference type="EMBL" id="PYGC01000006">
    <property type="protein sequence ID" value="PSK82298.1"/>
    <property type="molecule type" value="Genomic_DNA"/>
</dbReference>
<keyword evidence="1" id="KW-0238">DNA-binding</keyword>
<dbReference type="InterPro" id="IPR000944">
    <property type="entry name" value="Tscrpt_reg_Rrf2"/>
</dbReference>
<evidence type="ECO:0000313" key="4">
    <source>
        <dbReference type="Proteomes" id="UP000240621"/>
    </source>
</evidence>
<dbReference type="Pfam" id="PF02082">
    <property type="entry name" value="Rrf2"/>
    <property type="match status" value="1"/>
</dbReference>
<dbReference type="GO" id="GO:0003677">
    <property type="term" value="F:DNA binding"/>
    <property type="evidence" value="ECO:0007669"/>
    <property type="project" value="UniProtKB-KW"/>
</dbReference>
<organism evidence="3 4">
    <name type="scientific">Prolixibacter denitrificans</name>
    <dbReference type="NCBI Taxonomy" id="1541063"/>
    <lineage>
        <taxon>Bacteria</taxon>
        <taxon>Pseudomonadati</taxon>
        <taxon>Bacteroidota</taxon>
        <taxon>Bacteroidia</taxon>
        <taxon>Marinilabiliales</taxon>
        <taxon>Prolixibacteraceae</taxon>
        <taxon>Prolixibacter</taxon>
    </lineage>
</organism>
<dbReference type="GO" id="GO:0003700">
    <property type="term" value="F:DNA-binding transcription factor activity"/>
    <property type="evidence" value="ECO:0007669"/>
    <property type="project" value="TreeGrafter"/>
</dbReference>
<dbReference type="EMBL" id="BLAU01000001">
    <property type="protein sequence ID" value="GET22953.1"/>
    <property type="molecule type" value="Genomic_DNA"/>
</dbReference>
<gene>
    <name evidence="2" type="primary">rrf2</name>
    <name evidence="3" type="ORF">CLV93_10642</name>
    <name evidence="2" type="ORF">JCM18694_31990</name>
</gene>
<dbReference type="Proteomes" id="UP000240621">
    <property type="component" value="Unassembled WGS sequence"/>
</dbReference>
<reference evidence="3 4" key="1">
    <citation type="submission" date="2018-03" db="EMBL/GenBank/DDBJ databases">
        <title>Genomic Encyclopedia of Archaeal and Bacterial Type Strains, Phase II (KMG-II): from individual species to whole genera.</title>
        <authorList>
            <person name="Goeker M."/>
        </authorList>
    </citation>
    <scope>NUCLEOTIDE SEQUENCE [LARGE SCALE GENOMIC DNA]</scope>
    <source>
        <strain evidence="3 4">DSM 27267</strain>
    </source>
</reference>
<dbReference type="Gene3D" id="1.10.10.10">
    <property type="entry name" value="Winged helix-like DNA-binding domain superfamily/Winged helix DNA-binding domain"/>
    <property type="match status" value="1"/>
</dbReference>
<evidence type="ECO:0000256" key="1">
    <source>
        <dbReference type="ARBA" id="ARBA00023125"/>
    </source>
</evidence>
<dbReference type="PANTHER" id="PTHR33221:SF5">
    <property type="entry name" value="HTH-TYPE TRANSCRIPTIONAL REGULATOR ISCR"/>
    <property type="match status" value="1"/>
</dbReference>
<protein>
    <submittedName>
        <fullName evidence="2">Protein rrf2</fullName>
    </submittedName>
    <submittedName>
        <fullName evidence="3">Rrf2 family protein</fullName>
    </submittedName>
</protein>
<dbReference type="Proteomes" id="UP000396862">
    <property type="component" value="Unassembled WGS sequence"/>
</dbReference>
<sequence length="152" mass="17051">MKFTSKFHGGIKALVDIALYDEGEGVLLKDIAQRNCLSIRFLDQIVASLRKNQLIFKNKGYRTGYRLAKDPNSISLYDVYIAFEGKLDVYHCVDEATPCPVSPTCATHFTLENLNKEVTLLLRNQTIGEVCQLQAQLNHQSELKATGSVNEN</sequence>
<accession>A0A2P8CBE6</accession>